<reference evidence="1 2" key="1">
    <citation type="submission" date="2019-03" db="EMBL/GenBank/DDBJ databases">
        <title>Genomic Encyclopedia of Type Strains, Phase III (KMG-III): the genomes of soil and plant-associated and newly described type strains.</title>
        <authorList>
            <person name="Whitman W."/>
        </authorList>
    </citation>
    <scope>NUCLEOTIDE SEQUENCE [LARGE SCALE GENOMIC DNA]</scope>
    <source>
        <strain evidence="1 2">VKM Ac-2575</strain>
    </source>
</reference>
<evidence type="ECO:0000313" key="2">
    <source>
        <dbReference type="Proteomes" id="UP000295151"/>
    </source>
</evidence>
<gene>
    <name evidence="1" type="ORF">EV138_2406</name>
</gene>
<dbReference type="EMBL" id="SOCE01000001">
    <property type="protein sequence ID" value="TDU88855.1"/>
    <property type="molecule type" value="Genomic_DNA"/>
</dbReference>
<name>A0A4R7TA97_9ACTN</name>
<comment type="caution">
    <text evidence="1">The sequence shown here is derived from an EMBL/GenBank/DDBJ whole genome shotgun (WGS) entry which is preliminary data.</text>
</comment>
<dbReference type="Proteomes" id="UP000295151">
    <property type="component" value="Unassembled WGS sequence"/>
</dbReference>
<dbReference type="AlphaFoldDB" id="A0A4R7TA97"/>
<proteinExistence type="predicted"/>
<dbReference type="InterPro" id="IPR021454">
    <property type="entry name" value="DUF3105"/>
</dbReference>
<accession>A0A4R7TA97</accession>
<dbReference type="Pfam" id="PF11303">
    <property type="entry name" value="DUF3105"/>
    <property type="match status" value="1"/>
</dbReference>
<protein>
    <submittedName>
        <fullName evidence="1">Uncharacterized protein DUF3105</fullName>
    </submittedName>
</protein>
<keyword evidence="2" id="KW-1185">Reference proteome</keyword>
<sequence>MSQPLVNRLRPHRMGLAVGILVTVLSVLTMSSLAFGVLLNQFDDKTALPCDQVPGTPEPFEGNNHIAYQGASHAPYKTKPPTSGPHSPRVVIPGIYREPIPEELQVHILEHGHVLIQYAADVAPGEVEKIERIGRQYPRDAVVAPYPTLDHGIAATGWQRLQRFDTYDEAGLLDFVTKVANRYNHGWRNKATDCVSP</sequence>
<dbReference type="RefSeq" id="WP_133978630.1">
    <property type="nucleotide sequence ID" value="NZ_SOCE01000001.1"/>
</dbReference>
<dbReference type="OrthoDB" id="164831at2"/>
<evidence type="ECO:0000313" key="1">
    <source>
        <dbReference type="EMBL" id="TDU88855.1"/>
    </source>
</evidence>
<organism evidence="1 2">
    <name type="scientific">Kribbella voronezhensis</name>
    <dbReference type="NCBI Taxonomy" id="2512212"/>
    <lineage>
        <taxon>Bacteria</taxon>
        <taxon>Bacillati</taxon>
        <taxon>Actinomycetota</taxon>
        <taxon>Actinomycetes</taxon>
        <taxon>Propionibacteriales</taxon>
        <taxon>Kribbellaceae</taxon>
        <taxon>Kribbella</taxon>
    </lineage>
</organism>